<keyword evidence="2" id="KW-1185">Reference proteome</keyword>
<name>A0AAD9LX43_9PEZI</name>
<dbReference type="EMBL" id="MU842968">
    <property type="protein sequence ID" value="KAK2024344.1"/>
    <property type="molecule type" value="Genomic_DNA"/>
</dbReference>
<protein>
    <submittedName>
        <fullName evidence="1">Uncharacterized protein</fullName>
    </submittedName>
</protein>
<reference evidence="1" key="1">
    <citation type="submission" date="2021-06" db="EMBL/GenBank/DDBJ databases">
        <title>Comparative genomics, transcriptomics and evolutionary studies reveal genomic signatures of adaptation to plant cell wall in hemibiotrophic fungi.</title>
        <authorList>
            <consortium name="DOE Joint Genome Institute"/>
            <person name="Baroncelli R."/>
            <person name="Diaz J.F."/>
            <person name="Benocci T."/>
            <person name="Peng M."/>
            <person name="Battaglia E."/>
            <person name="Haridas S."/>
            <person name="Andreopoulos W."/>
            <person name="Labutti K."/>
            <person name="Pangilinan J."/>
            <person name="Floch G.L."/>
            <person name="Makela M.R."/>
            <person name="Henrissat B."/>
            <person name="Grigoriev I.V."/>
            <person name="Crouch J.A."/>
            <person name="De Vries R.P."/>
            <person name="Sukno S.A."/>
            <person name="Thon M.R."/>
        </authorList>
    </citation>
    <scope>NUCLEOTIDE SEQUENCE</scope>
    <source>
        <strain evidence="1">MAFF235873</strain>
    </source>
</reference>
<organism evidence="1 2">
    <name type="scientific">Colletotrichum zoysiae</name>
    <dbReference type="NCBI Taxonomy" id="1216348"/>
    <lineage>
        <taxon>Eukaryota</taxon>
        <taxon>Fungi</taxon>
        <taxon>Dikarya</taxon>
        <taxon>Ascomycota</taxon>
        <taxon>Pezizomycotina</taxon>
        <taxon>Sordariomycetes</taxon>
        <taxon>Hypocreomycetidae</taxon>
        <taxon>Glomerellales</taxon>
        <taxon>Glomerellaceae</taxon>
        <taxon>Colletotrichum</taxon>
        <taxon>Colletotrichum graminicola species complex</taxon>
    </lineage>
</organism>
<comment type="caution">
    <text evidence="1">The sequence shown here is derived from an EMBL/GenBank/DDBJ whole genome shotgun (WGS) entry which is preliminary data.</text>
</comment>
<sequence length="135" mass="14638">MRDSKSRCRAEPLPAYRSPCLPPNKSLSLTAVLAPFVICPALATLASKAVPGGGAIMTKTWSELLPANNTRTPRKPYGVWEVGNEWEDASHLETLASPQATARTRCGTLPARAYLRPNRGADGARMSLYSCSFYI</sequence>
<proteinExistence type="predicted"/>
<dbReference type="AlphaFoldDB" id="A0AAD9LX43"/>
<accession>A0AAD9LX43</accession>
<evidence type="ECO:0000313" key="2">
    <source>
        <dbReference type="Proteomes" id="UP001232148"/>
    </source>
</evidence>
<dbReference type="Proteomes" id="UP001232148">
    <property type="component" value="Unassembled WGS sequence"/>
</dbReference>
<evidence type="ECO:0000313" key="1">
    <source>
        <dbReference type="EMBL" id="KAK2024344.1"/>
    </source>
</evidence>
<gene>
    <name evidence="1" type="ORF">LX32DRAFT_109497</name>
</gene>